<protein>
    <recommendedName>
        <fullName evidence="6">Resuscitation-promoting factor RpfA</fullName>
    </recommendedName>
</protein>
<dbReference type="PRINTS" id="PR01217">
    <property type="entry name" value="PRICHEXTENSN"/>
</dbReference>
<evidence type="ECO:0000256" key="3">
    <source>
        <dbReference type="ARBA" id="ARBA00022737"/>
    </source>
</evidence>
<feature type="domain" description="Resuscitation-promoting factor core lysozyme-like" evidence="8">
    <location>
        <begin position="38"/>
        <end position="114"/>
    </location>
</feature>
<evidence type="ECO:0000313" key="9">
    <source>
        <dbReference type="EMBL" id="BBX23881.1"/>
    </source>
</evidence>
<comment type="similarity">
    <text evidence="1">Belongs to the transglycosylase family. Rpf subfamily.</text>
</comment>
<dbReference type="SUPFAM" id="SSF53955">
    <property type="entry name" value="Lysozyme-like"/>
    <property type="match status" value="1"/>
</dbReference>
<evidence type="ECO:0000313" key="10">
    <source>
        <dbReference type="Proteomes" id="UP000467636"/>
    </source>
</evidence>
<dbReference type="AlphaFoldDB" id="A0AAD1I589"/>
<name>A0AAD1I589_9MYCO</name>
<dbReference type="InterPro" id="IPR023346">
    <property type="entry name" value="Lysozyme-like_dom_sf"/>
</dbReference>
<evidence type="ECO:0000256" key="2">
    <source>
        <dbReference type="ARBA" id="ARBA00022729"/>
    </source>
</evidence>
<keyword evidence="3" id="KW-0677">Repeat</keyword>
<feature type="compositionally biased region" description="Pro residues" evidence="7">
    <location>
        <begin position="184"/>
        <end position="207"/>
    </location>
</feature>
<keyword evidence="10" id="KW-1185">Reference proteome</keyword>
<evidence type="ECO:0000256" key="6">
    <source>
        <dbReference type="ARBA" id="ARBA00070624"/>
    </source>
</evidence>
<dbReference type="InterPro" id="IPR010618">
    <property type="entry name" value="RPF"/>
</dbReference>
<sequence length="319" mass="32318">MSGRHRKPTQSNVNIAKIAFTGAVIGGGSLALAGHAAAATDDEWDHVARCESGNNWGINTGNGYQGGLQFSPSTWSAHGGGKFAPSAHLASREQQIAIAEHVLATQGRGAWPVCGRGLSGASQREVPATPADAPIDNPDVNGQTVAMDNPIAPPAPEPAPWWAPPAPEAPAPAEDSTQVAPAGWMPPAPEAPAPEAPAPEAPAPEAPAPAAEDLPPAPEPAPWWAPPAPEAPAPEAPAPAAEDLPPAPEPAPWWAPPAPEAPAPEAPAPGDDAAPAPEGDKAQAVSVGFHQQLWQAIRAENVSGNDALATFAQQPGRVV</sequence>
<evidence type="ECO:0000256" key="5">
    <source>
        <dbReference type="ARBA" id="ARBA00023026"/>
    </source>
</evidence>
<keyword evidence="4" id="KW-0378">Hydrolase</keyword>
<gene>
    <name evidence="9" type="ORF">MTER_32920</name>
</gene>
<proteinExistence type="inferred from homology"/>
<reference evidence="9 10" key="1">
    <citation type="journal article" date="2019" name="Emerg. Microbes Infect.">
        <title>Comprehensive subspecies identification of 175 nontuberculous mycobacteria species based on 7547 genomic profiles.</title>
        <authorList>
            <person name="Matsumoto Y."/>
            <person name="Kinjo T."/>
            <person name="Motooka D."/>
            <person name="Nabeya D."/>
            <person name="Jung N."/>
            <person name="Uechi K."/>
            <person name="Horii T."/>
            <person name="Iida T."/>
            <person name="Fujita J."/>
            <person name="Nakamura S."/>
        </authorList>
    </citation>
    <scope>NUCLEOTIDE SEQUENCE [LARGE SCALE GENOMIC DNA]</scope>
    <source>
        <strain evidence="9 10">JCM 12143</strain>
    </source>
</reference>
<organism evidence="9 10">
    <name type="scientific">Mycolicibacter terrae</name>
    <dbReference type="NCBI Taxonomy" id="1788"/>
    <lineage>
        <taxon>Bacteria</taxon>
        <taxon>Bacillati</taxon>
        <taxon>Actinomycetota</taxon>
        <taxon>Actinomycetes</taxon>
        <taxon>Mycobacteriales</taxon>
        <taxon>Mycobacteriaceae</taxon>
        <taxon>Mycolicibacter</taxon>
    </lineage>
</organism>
<keyword evidence="5" id="KW-0843">Virulence</keyword>
<accession>A0AAD1I589</accession>
<feature type="compositionally biased region" description="Pro residues" evidence="7">
    <location>
        <begin position="245"/>
        <end position="267"/>
    </location>
</feature>
<feature type="compositionally biased region" description="Pro residues" evidence="7">
    <location>
        <begin position="215"/>
        <end position="237"/>
    </location>
</feature>
<dbReference type="Gene3D" id="1.10.530.10">
    <property type="match status" value="1"/>
</dbReference>
<dbReference type="RefSeq" id="WP_095173729.1">
    <property type="nucleotide sequence ID" value="NZ_AP022564.1"/>
</dbReference>
<evidence type="ECO:0000256" key="7">
    <source>
        <dbReference type="SAM" id="MobiDB-lite"/>
    </source>
</evidence>
<keyword evidence="2" id="KW-0732">Signal</keyword>
<dbReference type="GO" id="GO:0016787">
    <property type="term" value="F:hydrolase activity"/>
    <property type="evidence" value="ECO:0007669"/>
    <property type="project" value="UniProtKB-KW"/>
</dbReference>
<evidence type="ECO:0000259" key="8">
    <source>
        <dbReference type="Pfam" id="PF06737"/>
    </source>
</evidence>
<feature type="compositionally biased region" description="Pro residues" evidence="7">
    <location>
        <begin position="151"/>
        <end position="170"/>
    </location>
</feature>
<feature type="compositionally biased region" description="Low complexity" evidence="7">
    <location>
        <begin position="268"/>
        <end position="277"/>
    </location>
</feature>
<dbReference type="Proteomes" id="UP000467636">
    <property type="component" value="Chromosome"/>
</dbReference>
<dbReference type="CDD" id="cd13925">
    <property type="entry name" value="RPF"/>
    <property type="match status" value="1"/>
</dbReference>
<feature type="region of interest" description="Disordered" evidence="7">
    <location>
        <begin position="116"/>
        <end position="284"/>
    </location>
</feature>
<dbReference type="FunFam" id="1.10.530.10:FF:000029">
    <property type="entry name" value="Resuscitation-promoting factor RpfA"/>
    <property type="match status" value="1"/>
</dbReference>
<dbReference type="Pfam" id="PF06737">
    <property type="entry name" value="Transglycosylas"/>
    <property type="match status" value="1"/>
</dbReference>
<evidence type="ECO:0000256" key="4">
    <source>
        <dbReference type="ARBA" id="ARBA00022801"/>
    </source>
</evidence>
<evidence type="ECO:0000256" key="1">
    <source>
        <dbReference type="ARBA" id="ARBA00010830"/>
    </source>
</evidence>
<dbReference type="EMBL" id="AP022564">
    <property type="protein sequence ID" value="BBX23881.1"/>
    <property type="molecule type" value="Genomic_DNA"/>
</dbReference>